<accession>A0A9D3UBC1</accession>
<comment type="caution">
    <text evidence="1">The sequence shown here is derived from an EMBL/GenBank/DDBJ whole genome shotgun (WGS) entry which is preliminary data.</text>
</comment>
<keyword evidence="2" id="KW-1185">Reference proteome</keyword>
<dbReference type="EMBL" id="JAIQCV010000013">
    <property type="protein sequence ID" value="KAH1033250.1"/>
    <property type="molecule type" value="Genomic_DNA"/>
</dbReference>
<sequence>MRLFHRLSRLKSDHCGNFIWGASTETCCQPISNDGLLLRQLRDHNVSIMKFDFNSITNTYAFGVIVVRSKYNMVEGCQENIYRSKCSFVKQSLLKIWVDLHDCLSWVIEDGKLVKF</sequence>
<reference evidence="1 2" key="1">
    <citation type="journal article" date="2021" name="Plant Biotechnol. J.">
        <title>Multi-omics assisted identification of the key and species-specific regulatory components of drought-tolerant mechanisms in Gossypium stocksii.</title>
        <authorList>
            <person name="Yu D."/>
            <person name="Ke L."/>
            <person name="Zhang D."/>
            <person name="Wu Y."/>
            <person name="Sun Y."/>
            <person name="Mei J."/>
            <person name="Sun J."/>
            <person name="Sun Y."/>
        </authorList>
    </citation>
    <scope>NUCLEOTIDE SEQUENCE [LARGE SCALE GENOMIC DNA]</scope>
    <source>
        <strain evidence="2">cv. E1</strain>
        <tissue evidence="1">Leaf</tissue>
    </source>
</reference>
<evidence type="ECO:0000313" key="2">
    <source>
        <dbReference type="Proteomes" id="UP000828251"/>
    </source>
</evidence>
<name>A0A9D3UBC1_9ROSI</name>
<protein>
    <submittedName>
        <fullName evidence="1">Uncharacterized protein</fullName>
    </submittedName>
</protein>
<dbReference type="Proteomes" id="UP000828251">
    <property type="component" value="Unassembled WGS sequence"/>
</dbReference>
<gene>
    <name evidence="1" type="ORF">J1N35_045424</name>
</gene>
<proteinExistence type="predicted"/>
<dbReference type="AlphaFoldDB" id="A0A9D3UBC1"/>
<organism evidence="1 2">
    <name type="scientific">Gossypium stocksii</name>
    <dbReference type="NCBI Taxonomy" id="47602"/>
    <lineage>
        <taxon>Eukaryota</taxon>
        <taxon>Viridiplantae</taxon>
        <taxon>Streptophyta</taxon>
        <taxon>Embryophyta</taxon>
        <taxon>Tracheophyta</taxon>
        <taxon>Spermatophyta</taxon>
        <taxon>Magnoliopsida</taxon>
        <taxon>eudicotyledons</taxon>
        <taxon>Gunneridae</taxon>
        <taxon>Pentapetalae</taxon>
        <taxon>rosids</taxon>
        <taxon>malvids</taxon>
        <taxon>Malvales</taxon>
        <taxon>Malvaceae</taxon>
        <taxon>Malvoideae</taxon>
        <taxon>Gossypium</taxon>
    </lineage>
</organism>
<evidence type="ECO:0000313" key="1">
    <source>
        <dbReference type="EMBL" id="KAH1033250.1"/>
    </source>
</evidence>